<comment type="caution">
    <text evidence="12">The sequence shown here is derived from an EMBL/GenBank/DDBJ whole genome shotgun (WGS) entry which is preliminary data.</text>
</comment>
<dbReference type="NCBIfam" id="TIGR02395">
    <property type="entry name" value="rpoN_sigma"/>
    <property type="match status" value="1"/>
</dbReference>
<dbReference type="InterPro" id="IPR000394">
    <property type="entry name" value="RNA_pol_sigma_54"/>
</dbReference>
<evidence type="ECO:0000256" key="2">
    <source>
        <dbReference type="ARBA" id="ARBA00022478"/>
    </source>
</evidence>
<dbReference type="PROSITE" id="PS50044">
    <property type="entry name" value="SIGMA54_3"/>
    <property type="match status" value="1"/>
</dbReference>
<dbReference type="GO" id="GO:0016987">
    <property type="term" value="F:sigma factor activity"/>
    <property type="evidence" value="ECO:0007669"/>
    <property type="project" value="UniProtKB-KW"/>
</dbReference>
<dbReference type="GO" id="GO:0016779">
    <property type="term" value="F:nucleotidyltransferase activity"/>
    <property type="evidence" value="ECO:0007669"/>
    <property type="project" value="UniProtKB-KW"/>
</dbReference>
<dbReference type="Gene3D" id="1.10.10.60">
    <property type="entry name" value="Homeodomain-like"/>
    <property type="match status" value="1"/>
</dbReference>
<accession>A0A0F9RLE0</accession>
<keyword evidence="3" id="KW-0808">Transferase</keyword>
<dbReference type="PROSITE" id="PS00718">
    <property type="entry name" value="SIGMA54_2"/>
    <property type="match status" value="1"/>
</dbReference>
<evidence type="ECO:0000256" key="5">
    <source>
        <dbReference type="ARBA" id="ARBA00023015"/>
    </source>
</evidence>
<dbReference type="AlphaFoldDB" id="A0A0F9RLE0"/>
<evidence type="ECO:0000313" key="12">
    <source>
        <dbReference type="EMBL" id="KKN55569.1"/>
    </source>
</evidence>
<evidence type="ECO:0000256" key="9">
    <source>
        <dbReference type="SAM" id="MobiDB-lite"/>
    </source>
</evidence>
<comment type="similarity">
    <text evidence="1">Belongs to the sigma-54 factor family.</text>
</comment>
<evidence type="ECO:0008006" key="13">
    <source>
        <dbReference type="Google" id="ProtNLM"/>
    </source>
</evidence>
<dbReference type="PANTHER" id="PTHR32248">
    <property type="entry name" value="RNA POLYMERASE SIGMA-54 FACTOR"/>
    <property type="match status" value="1"/>
</dbReference>
<dbReference type="PIRSF" id="PIRSF000774">
    <property type="entry name" value="RpoN"/>
    <property type="match status" value="1"/>
</dbReference>
<evidence type="ECO:0000256" key="6">
    <source>
        <dbReference type="ARBA" id="ARBA00023082"/>
    </source>
</evidence>
<evidence type="ECO:0000256" key="1">
    <source>
        <dbReference type="ARBA" id="ARBA00008798"/>
    </source>
</evidence>
<organism evidence="12">
    <name type="scientific">marine sediment metagenome</name>
    <dbReference type="NCBI Taxonomy" id="412755"/>
    <lineage>
        <taxon>unclassified sequences</taxon>
        <taxon>metagenomes</taxon>
        <taxon>ecological metagenomes</taxon>
    </lineage>
</organism>
<dbReference type="GO" id="GO:0006352">
    <property type="term" value="P:DNA-templated transcription initiation"/>
    <property type="evidence" value="ECO:0007669"/>
    <property type="project" value="InterPro"/>
</dbReference>
<keyword evidence="5" id="KW-0805">Transcription regulation</keyword>
<feature type="region of interest" description="Disordered" evidence="9">
    <location>
        <begin position="36"/>
        <end position="57"/>
    </location>
</feature>
<reference evidence="12" key="1">
    <citation type="journal article" date="2015" name="Nature">
        <title>Complex archaea that bridge the gap between prokaryotes and eukaryotes.</title>
        <authorList>
            <person name="Spang A."/>
            <person name="Saw J.H."/>
            <person name="Jorgensen S.L."/>
            <person name="Zaremba-Niedzwiedzka K."/>
            <person name="Martijn J."/>
            <person name="Lind A.E."/>
            <person name="van Eijk R."/>
            <person name="Schleper C."/>
            <person name="Guy L."/>
            <person name="Ettema T.J."/>
        </authorList>
    </citation>
    <scope>NUCLEOTIDE SEQUENCE</scope>
</reference>
<protein>
    <recommendedName>
        <fullName evidence="13">RNA polymerase sigma-54 factor</fullName>
    </recommendedName>
</protein>
<evidence type="ECO:0000256" key="8">
    <source>
        <dbReference type="ARBA" id="ARBA00023163"/>
    </source>
</evidence>
<dbReference type="Gene3D" id="1.10.10.1330">
    <property type="entry name" value="RNA polymerase sigma-54 factor, core-binding domain"/>
    <property type="match status" value="1"/>
</dbReference>
<feature type="region of interest" description="Disordered" evidence="9">
    <location>
        <begin position="85"/>
        <end position="106"/>
    </location>
</feature>
<feature type="domain" description="RNA polymerase sigma factor 54 core-binding" evidence="11">
    <location>
        <begin position="112"/>
        <end position="304"/>
    </location>
</feature>
<evidence type="ECO:0000256" key="4">
    <source>
        <dbReference type="ARBA" id="ARBA00022695"/>
    </source>
</evidence>
<keyword evidence="7" id="KW-0238">DNA-binding</keyword>
<gene>
    <name evidence="12" type="ORF">LCGC14_0581000</name>
</gene>
<dbReference type="Pfam" id="PF00309">
    <property type="entry name" value="Sigma54_AID"/>
    <property type="match status" value="1"/>
</dbReference>
<dbReference type="GO" id="GO:0000428">
    <property type="term" value="C:DNA-directed RNA polymerase complex"/>
    <property type="evidence" value="ECO:0007669"/>
    <property type="project" value="UniProtKB-KW"/>
</dbReference>
<evidence type="ECO:0000256" key="3">
    <source>
        <dbReference type="ARBA" id="ARBA00022679"/>
    </source>
</evidence>
<dbReference type="EMBL" id="LAZR01000879">
    <property type="protein sequence ID" value="KKN55569.1"/>
    <property type="molecule type" value="Genomic_DNA"/>
</dbReference>
<dbReference type="InterPro" id="IPR007046">
    <property type="entry name" value="RNA_pol_sigma_54_core-bd"/>
</dbReference>
<dbReference type="PRINTS" id="PR00045">
    <property type="entry name" value="SIGMA54FCT"/>
</dbReference>
<dbReference type="PANTHER" id="PTHR32248:SF4">
    <property type="entry name" value="RNA POLYMERASE SIGMA-54 FACTOR"/>
    <property type="match status" value="1"/>
</dbReference>
<evidence type="ECO:0000259" key="11">
    <source>
        <dbReference type="Pfam" id="PF04963"/>
    </source>
</evidence>
<keyword evidence="4" id="KW-0548">Nucleotidyltransferase</keyword>
<evidence type="ECO:0000259" key="10">
    <source>
        <dbReference type="Pfam" id="PF04552"/>
    </source>
</evidence>
<keyword evidence="2" id="KW-0240">DNA-directed RNA polymerase</keyword>
<name>A0A0F9RLE0_9ZZZZ</name>
<keyword evidence="6" id="KW-0731">Sigma factor</keyword>
<dbReference type="Pfam" id="PF04552">
    <property type="entry name" value="Sigma54_DBD"/>
    <property type="match status" value="1"/>
</dbReference>
<dbReference type="InterPro" id="IPR038709">
    <property type="entry name" value="RpoN_core-bd_sf"/>
</dbReference>
<dbReference type="InterPro" id="IPR007634">
    <property type="entry name" value="RNA_pol_sigma_54_DNA-bd"/>
</dbReference>
<dbReference type="GO" id="GO:0001216">
    <property type="term" value="F:DNA-binding transcription activator activity"/>
    <property type="evidence" value="ECO:0007669"/>
    <property type="project" value="InterPro"/>
</dbReference>
<dbReference type="GO" id="GO:0003677">
    <property type="term" value="F:DNA binding"/>
    <property type="evidence" value="ECO:0007669"/>
    <property type="project" value="UniProtKB-KW"/>
</dbReference>
<sequence length="478" mass="53778">MKLAPRIIQAMEILQLPTLALVERIDQELQSNPVLELKGPVTEESEEQVDQEYPADRGERDLVVDDRNDHQEDFQRLAEFTAEFGPDVTGGELAPRPRRAAGERDRKMDAMANTPARDESLNEHLLEQWAFIEVQDDLKSAGQKLINEIDDDGYLRTSLEQVAADGDPPMLLDSLRRALPLVQALDPVGVGARDLRECLLLQLAAEAQAGQDVSLETELVSRFLRDIEMNRLPQIAQRTHRSIEDIKAALKNISHLSPRPGSLVAERSAPVIHPDALVDLDDDGDVVITMTDGQTPRLGITRGYQRMARDRATEREARQYLQKHVRSAQWLISAIQQRRETVRRVVVEVFRIQKEFLLQGREALRPLPMAEIAKAVGVHVATVSRAVAGKYVQTPRGIFPLRMFFSGGTTNAEGQDVAWDAVKAKLLEIVEVEDKAHPFNDDRLAAELEKRGLKIARRTVAKYRGLLNIPPARKRKQF</sequence>
<evidence type="ECO:0000256" key="7">
    <source>
        <dbReference type="ARBA" id="ARBA00023125"/>
    </source>
</evidence>
<proteinExistence type="inferred from homology"/>
<feature type="domain" description="RNA polymerase sigma factor 54 DNA-binding" evidence="10">
    <location>
        <begin position="319"/>
        <end position="477"/>
    </location>
</feature>
<dbReference type="Pfam" id="PF04963">
    <property type="entry name" value="Sigma54_CBD"/>
    <property type="match status" value="1"/>
</dbReference>
<keyword evidence="8" id="KW-0804">Transcription</keyword>